<name>A0ABP4BFD3_9ACTN</name>
<feature type="region of interest" description="Disordered" evidence="1">
    <location>
        <begin position="154"/>
        <end position="204"/>
    </location>
</feature>
<proteinExistence type="predicted"/>
<organism evidence="2 3">
    <name type="scientific">Actinocorallia libanotica</name>
    <dbReference type="NCBI Taxonomy" id="46162"/>
    <lineage>
        <taxon>Bacteria</taxon>
        <taxon>Bacillati</taxon>
        <taxon>Actinomycetota</taxon>
        <taxon>Actinomycetes</taxon>
        <taxon>Streptosporangiales</taxon>
        <taxon>Thermomonosporaceae</taxon>
        <taxon>Actinocorallia</taxon>
    </lineage>
</organism>
<evidence type="ECO:0000256" key="1">
    <source>
        <dbReference type="SAM" id="MobiDB-lite"/>
    </source>
</evidence>
<feature type="compositionally biased region" description="Polar residues" evidence="1">
    <location>
        <begin position="166"/>
        <end position="176"/>
    </location>
</feature>
<dbReference type="EMBL" id="BAAAHH010000007">
    <property type="protein sequence ID" value="GAA0947859.1"/>
    <property type="molecule type" value="Genomic_DNA"/>
</dbReference>
<dbReference type="Proteomes" id="UP001500665">
    <property type="component" value="Unassembled WGS sequence"/>
</dbReference>
<protein>
    <submittedName>
        <fullName evidence="2">Uncharacterized protein</fullName>
    </submittedName>
</protein>
<dbReference type="RefSeq" id="WP_344239828.1">
    <property type="nucleotide sequence ID" value="NZ_BAAAHH010000007.1"/>
</dbReference>
<comment type="caution">
    <text evidence="2">The sequence shown here is derived from an EMBL/GenBank/DDBJ whole genome shotgun (WGS) entry which is preliminary data.</text>
</comment>
<keyword evidence="3" id="KW-1185">Reference proteome</keyword>
<evidence type="ECO:0000313" key="3">
    <source>
        <dbReference type="Proteomes" id="UP001500665"/>
    </source>
</evidence>
<gene>
    <name evidence="2" type="ORF">GCM10009550_23730</name>
</gene>
<evidence type="ECO:0000313" key="2">
    <source>
        <dbReference type="EMBL" id="GAA0947859.1"/>
    </source>
</evidence>
<sequence length="204" mass="21362">MHQPYGTARTFTRRFLLGCLALSAVLLLLVLGGWLRSFTLTSSPPGPPDPVVAPPPATVTVTATPPAAAPAEKPARRGRASATFSLPPGTDGAAQAACSARTQAAVLREDGRRAEAAAQNEVAEEAARASTVPALKDMKKLRPKEIASRLDTWCPRHFPDLKPVSPSASPRPTTSGERARPGQDTGIRTGPPRSPRSPRAPGAE</sequence>
<reference evidence="3" key="1">
    <citation type="journal article" date="2019" name="Int. J. Syst. Evol. Microbiol.">
        <title>The Global Catalogue of Microorganisms (GCM) 10K type strain sequencing project: providing services to taxonomists for standard genome sequencing and annotation.</title>
        <authorList>
            <consortium name="The Broad Institute Genomics Platform"/>
            <consortium name="The Broad Institute Genome Sequencing Center for Infectious Disease"/>
            <person name="Wu L."/>
            <person name="Ma J."/>
        </authorList>
    </citation>
    <scope>NUCLEOTIDE SEQUENCE [LARGE SCALE GENOMIC DNA]</scope>
    <source>
        <strain evidence="3">JCM 10696</strain>
    </source>
</reference>
<accession>A0ABP4BFD3</accession>